<accession>A0A222ENU3</accession>
<evidence type="ECO:0000313" key="2">
    <source>
        <dbReference type="EMBL" id="ASP28162.1"/>
    </source>
</evidence>
<reference evidence="2 3" key="1">
    <citation type="submission" date="2017-07" db="EMBL/GenBank/DDBJ databases">
        <title>Complete genome sequence of Spiroplasma corruscae EC-1 (DSM 19793).</title>
        <authorList>
            <person name="Tsai Y.-M."/>
            <person name="Lo W.-S."/>
            <person name="Kuo C.-H."/>
        </authorList>
    </citation>
    <scope>NUCLEOTIDE SEQUENCE [LARGE SCALE GENOMIC DNA]</scope>
    <source>
        <strain evidence="2 3">EC-1</strain>
    </source>
</reference>
<feature type="transmembrane region" description="Helical" evidence="1">
    <location>
        <begin position="367"/>
        <end position="385"/>
    </location>
</feature>
<dbReference type="Proteomes" id="UP000203229">
    <property type="component" value="Chromosome"/>
</dbReference>
<keyword evidence="1" id="KW-0812">Transmembrane</keyword>
<keyword evidence="3" id="KW-1185">Reference proteome</keyword>
<feature type="transmembrane region" description="Helical" evidence="1">
    <location>
        <begin position="77"/>
        <end position="108"/>
    </location>
</feature>
<dbReference type="KEGG" id="scou:SCORR_v1c03880"/>
<evidence type="ECO:0008006" key="4">
    <source>
        <dbReference type="Google" id="ProtNLM"/>
    </source>
</evidence>
<protein>
    <recommendedName>
        <fullName evidence="4">Motility-associated protein Scm1</fullName>
    </recommendedName>
</protein>
<keyword evidence="1" id="KW-0472">Membrane</keyword>
<gene>
    <name evidence="2" type="ORF">SCORR_v1c03880</name>
</gene>
<dbReference type="AlphaFoldDB" id="A0A222ENU3"/>
<evidence type="ECO:0000256" key="1">
    <source>
        <dbReference type="SAM" id="Phobius"/>
    </source>
</evidence>
<sequence>MRQKGILLTFIVFAVLFLIVLIVSLSFSSLIDINKELSYSNIDESTSKNISNPYDLSYFIFGYKGFLSILTNNSLNFIIFSLFWVYLLPLFFSFFGLFLLIFIFTLIIHNIRRDYKYQFAKRVGKWGMYVTFFILLAFAFISIILFSFLEVEFKKIQALKDKFDNEFFDTFSAISLLRVLAKGYIFGINYENVGSILGDDFNYALLVVSLVFGTIFLPTVGIMFVVFSSIWIATFISSRNSSHSKFRMWLKNIRIDSKREFYSLILKNIWLWIVAASFIITIISPGLVHPYNDGFQITLTVISIIIVPLVFIPLIIGMSRVVKIRRFNYNLLMFLQIMILIFTVILLQLTIWILFKEEIQVHSSVSSLIPFATITSSVFAEFGFVKLQQR</sequence>
<feature type="transmembrane region" description="Helical" evidence="1">
    <location>
        <begin position="329"/>
        <end position="355"/>
    </location>
</feature>
<evidence type="ECO:0000313" key="3">
    <source>
        <dbReference type="Proteomes" id="UP000203229"/>
    </source>
</evidence>
<proteinExistence type="predicted"/>
<dbReference type="RefSeq" id="WP_094048647.1">
    <property type="nucleotide sequence ID" value="NZ_CP022535.1"/>
</dbReference>
<dbReference type="NCBIfam" id="NF033571">
    <property type="entry name" value="motil_scm1_spiro"/>
    <property type="match status" value="1"/>
</dbReference>
<dbReference type="OrthoDB" id="388821at2"/>
<feature type="transmembrane region" description="Helical" evidence="1">
    <location>
        <begin position="129"/>
        <end position="149"/>
    </location>
</feature>
<dbReference type="EMBL" id="CP022535">
    <property type="protein sequence ID" value="ASP28162.1"/>
    <property type="molecule type" value="Genomic_DNA"/>
</dbReference>
<feature type="transmembrane region" description="Helical" evidence="1">
    <location>
        <begin position="7"/>
        <end position="31"/>
    </location>
</feature>
<feature type="transmembrane region" description="Helical" evidence="1">
    <location>
        <begin position="294"/>
        <end position="317"/>
    </location>
</feature>
<name>A0A222ENU3_9MOLU</name>
<keyword evidence="1" id="KW-1133">Transmembrane helix</keyword>
<organism evidence="2 3">
    <name type="scientific">Spiroplasma corruscae</name>
    <dbReference type="NCBI Taxonomy" id="216934"/>
    <lineage>
        <taxon>Bacteria</taxon>
        <taxon>Bacillati</taxon>
        <taxon>Mycoplasmatota</taxon>
        <taxon>Mollicutes</taxon>
        <taxon>Entomoplasmatales</taxon>
        <taxon>Spiroplasmataceae</taxon>
        <taxon>Spiroplasma</taxon>
    </lineage>
</organism>
<feature type="transmembrane region" description="Helical" evidence="1">
    <location>
        <begin position="269"/>
        <end position="288"/>
    </location>
</feature>
<feature type="transmembrane region" description="Helical" evidence="1">
    <location>
        <begin position="203"/>
        <end position="236"/>
    </location>
</feature>